<organism evidence="2">
    <name type="scientific">Aspergillus niger</name>
    <dbReference type="NCBI Taxonomy" id="5061"/>
    <lineage>
        <taxon>Eukaryota</taxon>
        <taxon>Fungi</taxon>
        <taxon>Dikarya</taxon>
        <taxon>Ascomycota</taxon>
        <taxon>Pezizomycotina</taxon>
        <taxon>Eurotiomycetes</taxon>
        <taxon>Eurotiomycetidae</taxon>
        <taxon>Eurotiales</taxon>
        <taxon>Aspergillaceae</taxon>
        <taxon>Aspergillus</taxon>
        <taxon>Aspergillus subgen. Circumdati</taxon>
    </lineage>
</organism>
<accession>A0AAJ8BLJ1</accession>
<gene>
    <name evidence="2" type="ORF">An02g01910</name>
</gene>
<dbReference type="KEGG" id="ang:An02g01910"/>
<sequence length="63" mass="7251">MSKTRVETKEKQRKHVPGNFIGSQKNLSLWHPAQATRQPPVSDARHLVKEKLIVEVCRQHPEA</sequence>
<feature type="compositionally biased region" description="Basic and acidic residues" evidence="1">
    <location>
        <begin position="1"/>
        <end position="10"/>
    </location>
</feature>
<dbReference type="VEuPathDB" id="FungiDB:An02g01910"/>
<feature type="region of interest" description="Disordered" evidence="1">
    <location>
        <begin position="1"/>
        <end position="25"/>
    </location>
</feature>
<evidence type="ECO:0000313" key="2">
    <source>
        <dbReference type="RefSeq" id="XP_059599892.1"/>
    </source>
</evidence>
<dbReference type="GeneID" id="84590231"/>
<reference evidence="2" key="2">
    <citation type="submission" date="2025-08" db="UniProtKB">
        <authorList>
            <consortium name="RefSeq"/>
        </authorList>
    </citation>
    <scope>IDENTIFICATION</scope>
</reference>
<protein>
    <submittedName>
        <fullName evidence="2">Uncharacterized protein</fullName>
    </submittedName>
</protein>
<evidence type="ECO:0000256" key="1">
    <source>
        <dbReference type="SAM" id="MobiDB-lite"/>
    </source>
</evidence>
<reference evidence="2" key="1">
    <citation type="submission" date="2025-02" db="EMBL/GenBank/DDBJ databases">
        <authorList>
            <consortium name="NCBI Genome Project"/>
        </authorList>
    </citation>
    <scope>NUCLEOTIDE SEQUENCE</scope>
</reference>
<dbReference type="AlphaFoldDB" id="A0AAJ8BLJ1"/>
<name>A0AAJ8BLJ1_ASPNG</name>
<proteinExistence type="predicted"/>
<dbReference type="RefSeq" id="XP_059599892.1">
    <property type="nucleotide sequence ID" value="XM_059746095.1"/>
</dbReference>